<evidence type="ECO:0000313" key="2">
    <source>
        <dbReference type="EMBL" id="RPA99738.1"/>
    </source>
</evidence>
<evidence type="ECO:0000313" key="3">
    <source>
        <dbReference type="Proteomes" id="UP000276215"/>
    </source>
</evidence>
<keyword evidence="3" id="KW-1185">Reference proteome</keyword>
<reference evidence="2 3" key="1">
    <citation type="journal article" date="2018" name="Nat. Ecol. Evol.">
        <title>Pezizomycetes genomes reveal the molecular basis of ectomycorrhizal truffle lifestyle.</title>
        <authorList>
            <person name="Murat C."/>
            <person name="Payen T."/>
            <person name="Noel B."/>
            <person name="Kuo A."/>
            <person name="Morin E."/>
            <person name="Chen J."/>
            <person name="Kohler A."/>
            <person name="Krizsan K."/>
            <person name="Balestrini R."/>
            <person name="Da Silva C."/>
            <person name="Montanini B."/>
            <person name="Hainaut M."/>
            <person name="Levati E."/>
            <person name="Barry K.W."/>
            <person name="Belfiori B."/>
            <person name="Cichocki N."/>
            <person name="Clum A."/>
            <person name="Dockter R.B."/>
            <person name="Fauchery L."/>
            <person name="Guy J."/>
            <person name="Iotti M."/>
            <person name="Le Tacon F."/>
            <person name="Lindquist E.A."/>
            <person name="Lipzen A."/>
            <person name="Malagnac F."/>
            <person name="Mello A."/>
            <person name="Molinier V."/>
            <person name="Miyauchi S."/>
            <person name="Poulain J."/>
            <person name="Riccioni C."/>
            <person name="Rubini A."/>
            <person name="Sitrit Y."/>
            <person name="Splivallo R."/>
            <person name="Traeger S."/>
            <person name="Wang M."/>
            <person name="Zifcakova L."/>
            <person name="Wipf D."/>
            <person name="Zambonelli A."/>
            <person name="Paolocci F."/>
            <person name="Nowrousian M."/>
            <person name="Ottonello S."/>
            <person name="Baldrian P."/>
            <person name="Spatafora J.W."/>
            <person name="Henrissat B."/>
            <person name="Nagy L.G."/>
            <person name="Aury J.M."/>
            <person name="Wincker P."/>
            <person name="Grigoriev I.V."/>
            <person name="Bonfante P."/>
            <person name="Martin F.M."/>
        </authorList>
    </citation>
    <scope>NUCLEOTIDE SEQUENCE [LARGE SCALE GENOMIC DNA]</scope>
    <source>
        <strain evidence="2 3">120613-1</strain>
    </source>
</reference>
<dbReference type="AlphaFoldDB" id="A0A3N4JRU7"/>
<accession>A0A3N4JRU7</accession>
<dbReference type="EMBL" id="ML120385">
    <property type="protein sequence ID" value="RPA99738.1"/>
    <property type="molecule type" value="Genomic_DNA"/>
</dbReference>
<organism evidence="2 3">
    <name type="scientific">Choiromyces venosus 120613-1</name>
    <dbReference type="NCBI Taxonomy" id="1336337"/>
    <lineage>
        <taxon>Eukaryota</taxon>
        <taxon>Fungi</taxon>
        <taxon>Dikarya</taxon>
        <taxon>Ascomycota</taxon>
        <taxon>Pezizomycotina</taxon>
        <taxon>Pezizomycetes</taxon>
        <taxon>Pezizales</taxon>
        <taxon>Tuberaceae</taxon>
        <taxon>Choiromyces</taxon>
    </lineage>
</organism>
<proteinExistence type="predicted"/>
<keyword evidence="1" id="KW-0732">Signal</keyword>
<dbReference type="Proteomes" id="UP000276215">
    <property type="component" value="Unassembled WGS sequence"/>
</dbReference>
<feature type="signal peptide" evidence="1">
    <location>
        <begin position="1"/>
        <end position="18"/>
    </location>
</feature>
<feature type="chain" id="PRO_5018202846" description="Secreted protein" evidence="1">
    <location>
        <begin position="19"/>
        <end position="66"/>
    </location>
</feature>
<name>A0A3N4JRU7_9PEZI</name>
<sequence>MSLCFMFLLLSPPPTSECPHLTLCAITIKPSHHRLPPASVKASFFATSLTTNIQPRPQTPYPKPVS</sequence>
<gene>
    <name evidence="2" type="ORF">L873DRAFT_1806240</name>
</gene>
<evidence type="ECO:0000256" key="1">
    <source>
        <dbReference type="SAM" id="SignalP"/>
    </source>
</evidence>
<protein>
    <recommendedName>
        <fullName evidence="4">Secreted protein</fullName>
    </recommendedName>
</protein>
<evidence type="ECO:0008006" key="4">
    <source>
        <dbReference type="Google" id="ProtNLM"/>
    </source>
</evidence>